<reference evidence="2 3" key="1">
    <citation type="journal article" date="2019" name="Int. J. Syst. Evol. Microbiol.">
        <title>Limnobaculum parvum gen. nov., sp. nov., isolated from a freshwater lake.</title>
        <authorList>
            <person name="Baek C."/>
            <person name="Shin S.K."/>
            <person name="Yi H."/>
        </authorList>
    </citation>
    <scope>NUCLEOTIDE SEQUENCE [LARGE SCALE GENOMIC DNA]</scope>
    <source>
        <strain evidence="2 3">HYN0051</strain>
    </source>
</reference>
<accession>A0A2Y9TVA0</accession>
<dbReference type="InterPro" id="IPR014562">
    <property type="entry name" value="UCP030959_TPR_rpt-cont"/>
</dbReference>
<dbReference type="InterPro" id="IPR011990">
    <property type="entry name" value="TPR-like_helical_dom_sf"/>
</dbReference>
<keyword evidence="3" id="KW-1185">Reference proteome</keyword>
<dbReference type="InterPro" id="IPR019734">
    <property type="entry name" value="TPR_rpt"/>
</dbReference>
<dbReference type="SUPFAM" id="SSF48452">
    <property type="entry name" value="TPR-like"/>
    <property type="match status" value="1"/>
</dbReference>
<name>A0A2Y9TVA0_9GAMM</name>
<dbReference type="KEGG" id="lpv:HYN51_02955"/>
<evidence type="ECO:0000313" key="2">
    <source>
        <dbReference type="EMBL" id="AWH87615.1"/>
    </source>
</evidence>
<dbReference type="Gene3D" id="1.25.40.10">
    <property type="entry name" value="Tetratricopeptide repeat domain"/>
    <property type="match status" value="1"/>
</dbReference>
<keyword evidence="1" id="KW-0472">Membrane</keyword>
<evidence type="ECO:0000256" key="1">
    <source>
        <dbReference type="SAM" id="Phobius"/>
    </source>
</evidence>
<dbReference type="PIRSF" id="PIRSF030959">
    <property type="entry name" value="UCP030959"/>
    <property type="match status" value="1"/>
</dbReference>
<gene>
    <name evidence="2" type="ORF">HYN51_02955</name>
</gene>
<proteinExistence type="predicted"/>
<feature type="transmembrane region" description="Helical" evidence="1">
    <location>
        <begin position="27"/>
        <end position="51"/>
    </location>
</feature>
<organism evidence="2 3">
    <name type="scientific">Limnobaculum parvum</name>
    <dbReference type="NCBI Taxonomy" id="2172103"/>
    <lineage>
        <taxon>Bacteria</taxon>
        <taxon>Pseudomonadati</taxon>
        <taxon>Pseudomonadota</taxon>
        <taxon>Gammaproteobacteria</taxon>
        <taxon>Enterobacterales</taxon>
        <taxon>Budviciaceae</taxon>
        <taxon>Limnobaculum</taxon>
    </lineage>
</organism>
<dbReference type="AlphaFoldDB" id="A0A2Y9TVA0"/>
<keyword evidence="1" id="KW-1133">Transmembrane helix</keyword>
<dbReference type="OrthoDB" id="7559170at2"/>
<dbReference type="EMBL" id="CP029185">
    <property type="protein sequence ID" value="AWH87615.1"/>
    <property type="molecule type" value="Genomic_DNA"/>
</dbReference>
<dbReference type="Pfam" id="PF13181">
    <property type="entry name" value="TPR_8"/>
    <property type="match status" value="1"/>
</dbReference>
<dbReference type="Proteomes" id="UP000244908">
    <property type="component" value="Chromosome"/>
</dbReference>
<dbReference type="RefSeq" id="WP_108899703.1">
    <property type="nucleotide sequence ID" value="NZ_CP029185.2"/>
</dbReference>
<protein>
    <submittedName>
        <fullName evidence="2">Tetratricopeptide repeat protein</fullName>
    </submittedName>
</protein>
<sequence length="246" mass="28039">MPVILVVFIQIMCGVHAVKTGQERYWLYIIIGLPGIGCAVYALAILLPDLLGSRDGKRLMGKAQDKMDPERHVRMLRDELVITETSQNYVRLADELLRIGRPQEAAANYQKALTGIFVQDPDILVKLAQAQFDSHDPVSCQKTLEVLISANPDYRSQDGHLLYARSLQQTGDLDKAEDEFRVLIEYYTGPEARFRYYQLLSEKGDKQEAKQQLETIAVIARRAKPHYRKMHKEWLTKVNQALKALG</sequence>
<keyword evidence="1" id="KW-0812">Transmembrane</keyword>
<evidence type="ECO:0000313" key="3">
    <source>
        <dbReference type="Proteomes" id="UP000244908"/>
    </source>
</evidence>